<evidence type="ECO:0000313" key="3">
    <source>
        <dbReference type="EMBL" id="QJH99783.1"/>
    </source>
</evidence>
<reference evidence="3" key="1">
    <citation type="submission" date="2020-03" db="EMBL/GenBank/DDBJ databases">
        <title>The deep terrestrial virosphere.</title>
        <authorList>
            <person name="Holmfeldt K."/>
            <person name="Nilsson E."/>
            <person name="Simone D."/>
            <person name="Lopez-Fernandez M."/>
            <person name="Wu X."/>
            <person name="de Brujin I."/>
            <person name="Lundin D."/>
            <person name="Andersson A."/>
            <person name="Bertilsson S."/>
            <person name="Dopson M."/>
        </authorList>
    </citation>
    <scope>NUCLEOTIDE SEQUENCE</scope>
    <source>
        <strain evidence="1">MM415A03426</strain>
        <strain evidence="2">MM415B04466</strain>
        <strain evidence="3">TM448B01671</strain>
    </source>
</reference>
<protein>
    <recommendedName>
        <fullName evidence="4">Holliday junction resolvase</fullName>
    </recommendedName>
</protein>
<dbReference type="AlphaFoldDB" id="A0A6M3XSN5"/>
<evidence type="ECO:0000313" key="1">
    <source>
        <dbReference type="EMBL" id="QJA70992.1"/>
    </source>
</evidence>
<dbReference type="EMBL" id="MT141838">
    <property type="protein sequence ID" value="QJA70992.1"/>
    <property type="molecule type" value="Genomic_DNA"/>
</dbReference>
<proteinExistence type="predicted"/>
<sequence length="146" mass="15491">MGRPSLDKGKRGEREVAAILRAAGFDGVRRGWQSRAGSDDPDVIGLPGFWVEVGFGRTTKPRAKLAQAVEASAGKHGVVPVAVTRGARRSDEWVVTMTLFDLIGIARRLGVDPSGETSDAPCFVADVLRDAVVRGQRAGEHREGGG</sequence>
<name>A0A6M3XSN5_9ZZZZ</name>
<dbReference type="EMBL" id="MT143097">
    <property type="protein sequence ID" value="QJA92801.1"/>
    <property type="molecule type" value="Genomic_DNA"/>
</dbReference>
<evidence type="ECO:0008006" key="4">
    <source>
        <dbReference type="Google" id="ProtNLM"/>
    </source>
</evidence>
<dbReference type="EMBL" id="MT144808">
    <property type="protein sequence ID" value="QJH99783.1"/>
    <property type="molecule type" value="Genomic_DNA"/>
</dbReference>
<organism evidence="3">
    <name type="scientific">viral metagenome</name>
    <dbReference type="NCBI Taxonomy" id="1070528"/>
    <lineage>
        <taxon>unclassified sequences</taxon>
        <taxon>metagenomes</taxon>
        <taxon>organismal metagenomes</taxon>
    </lineage>
</organism>
<evidence type="ECO:0000313" key="2">
    <source>
        <dbReference type="EMBL" id="QJA92801.1"/>
    </source>
</evidence>
<accession>A0A6M3XSN5</accession>
<gene>
    <name evidence="1" type="ORF">MM415A03426_0007</name>
    <name evidence="2" type="ORF">MM415B04466_0009</name>
    <name evidence="3" type="ORF">TM448B01671_0008</name>
</gene>